<feature type="region of interest" description="Disordered" evidence="2">
    <location>
        <begin position="375"/>
        <end position="620"/>
    </location>
</feature>
<feature type="compositionally biased region" description="Basic and acidic residues" evidence="2">
    <location>
        <begin position="567"/>
        <end position="583"/>
    </location>
</feature>
<feature type="domain" description="Kinesin motor" evidence="3">
    <location>
        <begin position="9"/>
        <end position="145"/>
    </location>
</feature>
<reference evidence="4" key="1">
    <citation type="submission" date="2021-02" db="EMBL/GenBank/DDBJ databases">
        <authorList>
            <person name="Dougan E. K."/>
            <person name="Rhodes N."/>
            <person name="Thang M."/>
            <person name="Chan C."/>
        </authorList>
    </citation>
    <scope>NUCLEOTIDE SEQUENCE</scope>
</reference>
<feature type="compositionally biased region" description="Pro residues" evidence="2">
    <location>
        <begin position="523"/>
        <end position="543"/>
    </location>
</feature>
<dbReference type="GO" id="GO:0005871">
    <property type="term" value="C:kinesin complex"/>
    <property type="evidence" value="ECO:0007669"/>
    <property type="project" value="TreeGrafter"/>
</dbReference>
<comment type="similarity">
    <text evidence="1">Belongs to the TRAFAC class myosin-kinesin ATPase superfamily. Kinesin family.</text>
</comment>
<organism evidence="4 5">
    <name type="scientific">Symbiodinium natans</name>
    <dbReference type="NCBI Taxonomy" id="878477"/>
    <lineage>
        <taxon>Eukaryota</taxon>
        <taxon>Sar</taxon>
        <taxon>Alveolata</taxon>
        <taxon>Dinophyceae</taxon>
        <taxon>Suessiales</taxon>
        <taxon>Symbiodiniaceae</taxon>
        <taxon>Symbiodinium</taxon>
    </lineage>
</organism>
<evidence type="ECO:0000256" key="1">
    <source>
        <dbReference type="PROSITE-ProRule" id="PRU00283"/>
    </source>
</evidence>
<dbReference type="GO" id="GO:0005874">
    <property type="term" value="C:microtubule"/>
    <property type="evidence" value="ECO:0007669"/>
    <property type="project" value="TreeGrafter"/>
</dbReference>
<dbReference type="GO" id="GO:0016887">
    <property type="term" value="F:ATP hydrolysis activity"/>
    <property type="evidence" value="ECO:0007669"/>
    <property type="project" value="TreeGrafter"/>
</dbReference>
<dbReference type="SUPFAM" id="SSF52540">
    <property type="entry name" value="P-loop containing nucleoside triphosphate hydrolases"/>
    <property type="match status" value="1"/>
</dbReference>
<comment type="caution">
    <text evidence="4">The sequence shown here is derived from an EMBL/GenBank/DDBJ whole genome shotgun (WGS) entry which is preliminary data.</text>
</comment>
<dbReference type="PROSITE" id="PS50067">
    <property type="entry name" value="KINESIN_MOTOR_2"/>
    <property type="match status" value="1"/>
</dbReference>
<dbReference type="SMART" id="SM00129">
    <property type="entry name" value="KISc"/>
    <property type="match status" value="1"/>
</dbReference>
<feature type="compositionally biased region" description="Basic and acidic residues" evidence="2">
    <location>
        <begin position="471"/>
        <end position="485"/>
    </location>
</feature>
<dbReference type="InterPro" id="IPR036961">
    <property type="entry name" value="Kinesin_motor_dom_sf"/>
</dbReference>
<evidence type="ECO:0000256" key="2">
    <source>
        <dbReference type="SAM" id="MobiDB-lite"/>
    </source>
</evidence>
<dbReference type="Proteomes" id="UP000604046">
    <property type="component" value="Unassembled WGS sequence"/>
</dbReference>
<dbReference type="GO" id="GO:0005524">
    <property type="term" value="F:ATP binding"/>
    <property type="evidence" value="ECO:0007669"/>
    <property type="project" value="InterPro"/>
</dbReference>
<evidence type="ECO:0000313" key="4">
    <source>
        <dbReference type="EMBL" id="CAE7232737.1"/>
    </source>
</evidence>
<name>A0A812KS45_9DINO</name>
<dbReference type="OrthoDB" id="10498021at2759"/>
<dbReference type="Pfam" id="PF00225">
    <property type="entry name" value="Kinesin"/>
    <property type="match status" value="1"/>
</dbReference>
<feature type="compositionally biased region" description="Low complexity" evidence="2">
    <location>
        <begin position="439"/>
        <end position="450"/>
    </location>
</feature>
<dbReference type="InterPro" id="IPR027417">
    <property type="entry name" value="P-loop_NTPase"/>
</dbReference>
<protein>
    <submittedName>
        <fullName evidence="4">Kif4 protein</fullName>
    </submittedName>
</protein>
<keyword evidence="5" id="KW-1185">Reference proteome</keyword>
<gene>
    <name evidence="4" type="primary">Kif4</name>
    <name evidence="4" type="ORF">SNAT2548_LOCUS9664</name>
</gene>
<dbReference type="EMBL" id="CAJNDS010000768">
    <property type="protein sequence ID" value="CAE7232737.1"/>
    <property type="molecule type" value="Genomic_DNA"/>
</dbReference>
<dbReference type="GO" id="GO:0007018">
    <property type="term" value="P:microtubule-based movement"/>
    <property type="evidence" value="ECO:0007669"/>
    <property type="project" value="InterPro"/>
</dbReference>
<feature type="region of interest" description="Disordered" evidence="2">
    <location>
        <begin position="664"/>
        <end position="690"/>
    </location>
</feature>
<dbReference type="Gene3D" id="3.40.850.10">
    <property type="entry name" value="Kinesin motor domain"/>
    <property type="match status" value="1"/>
</dbReference>
<dbReference type="GO" id="GO:0008017">
    <property type="term" value="F:microtubule binding"/>
    <property type="evidence" value="ECO:0007669"/>
    <property type="project" value="InterPro"/>
</dbReference>
<dbReference type="GO" id="GO:0003777">
    <property type="term" value="F:microtubule motor activity"/>
    <property type="evidence" value="ECO:0007669"/>
    <property type="project" value="InterPro"/>
</dbReference>
<accession>A0A812KS45</accession>
<comment type="caution">
    <text evidence="1">Lacks conserved residue(s) required for the propagation of feature annotation.</text>
</comment>
<dbReference type="AlphaFoldDB" id="A0A812KS45"/>
<sequence length="690" mass="74769">MPADEKARQVSVAVRLRGDVRGEAFAAEAARLDDLRAGDSWHFDHVYQPSSTNSELFETSVQHVVAGVCRGTGGIVLAGGVAEAGRILTGKGDDDSLVGRAVQQIFDEICSQRSRRYMLHVSYLEMTSTRMWDLLAGGREVKLDDRHRAKEISRRVVRHGPEDISECLSEGNQCRGHANLAKELAAGSHSVFVIDMGFRSASETKTQKSTLTFVDLDGLDSAPPSEAGREPARRNLSFLGRSLRRLSGPLWALLRRPLEASLSMALICSISTGRRGYAQSRRVVDAAALWVTQGEEDQTAEQTTIRELEGQVQALQAELAASVPRCEVLALTEQVQSLERQQEDLRGAYAAAVKRAEDAERRLKDATKELEGLRLHAKSETAHAPEPPSVTPAKEPRPRRSRAAVKVQPAWQDLIGLNQPVKRRRREEEEEMKPEKLLRGGAARAPAAPAESCKGAGPCKLPAAGAAPRVEAQDFARPSAEERMEALLAENARGGAPAPAPVTPARSQPATARRQRQAVPPLLALPPPPGLPSGASPTPPDPSPPRRRRRRSQDLSDEAAKAALAEAEAHQAKIHKLQEELAKRRQGMQVKRPAPALREVPLESPKGPAKPAFQAPMPKILPKPDVKEAARGMAPRVDAPSESEVALSELRERLRQVRQRGEAVEAANKHVQASAVRLSGGGRAAAPTEA</sequence>
<dbReference type="InterPro" id="IPR001752">
    <property type="entry name" value="Kinesin_motor_dom"/>
</dbReference>
<proteinExistence type="inferred from homology"/>
<dbReference type="PANTHER" id="PTHR24115">
    <property type="entry name" value="KINESIN-RELATED"/>
    <property type="match status" value="1"/>
</dbReference>
<evidence type="ECO:0000259" key="3">
    <source>
        <dbReference type="PROSITE" id="PS50067"/>
    </source>
</evidence>
<evidence type="ECO:0000313" key="5">
    <source>
        <dbReference type="Proteomes" id="UP000604046"/>
    </source>
</evidence>
<dbReference type="InterPro" id="IPR027640">
    <property type="entry name" value="Kinesin-like_fam"/>
</dbReference>